<keyword evidence="2" id="KW-1185">Reference proteome</keyword>
<dbReference type="Proteomes" id="UP000607653">
    <property type="component" value="Unassembled WGS sequence"/>
</dbReference>
<gene>
    <name evidence="1" type="ORF">HUJ06_004278</name>
</gene>
<accession>A0A822ZMB3</accession>
<reference evidence="1 2" key="1">
    <citation type="journal article" date="2020" name="Mol. Biol. Evol.">
        <title>Distinct Expression and Methylation Patterns for Genes with Different Fates following a Single Whole-Genome Duplication in Flowering Plants.</title>
        <authorList>
            <person name="Shi T."/>
            <person name="Rahmani R.S."/>
            <person name="Gugger P.F."/>
            <person name="Wang M."/>
            <person name="Li H."/>
            <person name="Zhang Y."/>
            <person name="Li Z."/>
            <person name="Wang Q."/>
            <person name="Van de Peer Y."/>
            <person name="Marchal K."/>
            <person name="Chen J."/>
        </authorList>
    </citation>
    <scope>NUCLEOTIDE SEQUENCE [LARGE SCALE GENOMIC DNA]</scope>
    <source>
        <tissue evidence="1">Leaf</tissue>
    </source>
</reference>
<evidence type="ECO:0000313" key="2">
    <source>
        <dbReference type="Proteomes" id="UP000607653"/>
    </source>
</evidence>
<sequence length="37" mass="4307">MKYTIAQKENYKCFVGNNYRKKPLNAALLQQDSKAKT</sequence>
<comment type="caution">
    <text evidence="1">The sequence shown here is derived from an EMBL/GenBank/DDBJ whole genome shotgun (WGS) entry which is preliminary data.</text>
</comment>
<protein>
    <submittedName>
        <fullName evidence="1">Uncharacterized protein</fullName>
    </submittedName>
</protein>
<dbReference type="AlphaFoldDB" id="A0A822ZMB3"/>
<evidence type="ECO:0000313" key="1">
    <source>
        <dbReference type="EMBL" id="DAD46047.1"/>
    </source>
</evidence>
<dbReference type="EMBL" id="DUZY01000007">
    <property type="protein sequence ID" value="DAD46047.1"/>
    <property type="molecule type" value="Genomic_DNA"/>
</dbReference>
<organism evidence="1 2">
    <name type="scientific">Nelumbo nucifera</name>
    <name type="common">Sacred lotus</name>
    <dbReference type="NCBI Taxonomy" id="4432"/>
    <lineage>
        <taxon>Eukaryota</taxon>
        <taxon>Viridiplantae</taxon>
        <taxon>Streptophyta</taxon>
        <taxon>Embryophyta</taxon>
        <taxon>Tracheophyta</taxon>
        <taxon>Spermatophyta</taxon>
        <taxon>Magnoliopsida</taxon>
        <taxon>Proteales</taxon>
        <taxon>Nelumbonaceae</taxon>
        <taxon>Nelumbo</taxon>
    </lineage>
</organism>
<name>A0A822ZMB3_NELNU</name>
<proteinExistence type="predicted"/>